<sequence>MKSIKNLPSQGECKINRNHIKKPLVKKIAIQELKNREGGFVLNGDVINQKLNYDPINDEHLKQFFVNKKIKPYLNKLSKIVNRSNHTSDDDQISKDDTTRITNQNNTKNSHMTAPNLKQKSESEPKDIRTIKIQEGGDDDSKQQEVLKEKEKNYQQIEFPKISINNSTNFNNYTLNNSNTTNLNSTKENSNINQNNTSMNFLNNSINNSNTLYANSFNNAYNSSSQDQSGRISNQEFVKKNDFKLQAIPKSNNQYQSSGLRNKIILRPIQNQDKLDKDSLDIKKAYGQIKQEEQSSIYRLPQKRNSQNSLNCTAINSDQENYTSSDYKVNPIKSLDAKKKIRSITGNKKTGFNDTTLSTLDHPQQQSQNQSMYDGYINSLKKGGIIQSNSSSKPFICEPNQIYFKNLKSEIENIEKQNESKGIVPVSKDQFSSFLNQFKTKYKSNTNLNQNDEQEDQLNHSENKKIEIQQLKKEKQEIIKRQEQELYELEQKIMQFEIQEKELHNDICLLDQKKQKLYNDQDDYTYYMNKIVIPSPKKNENFVIHEQVHDEETYRSLQRKSKAHCTEQIEEDLEEMMYTKPIYGDNSSKKWLSEEKNYSKSTEKLQQNHQEDYKTEFDYSDEQKSFQGKQKINQKNSFIHSQNGYETDELHNNNQQNEGEITRNQNSQIKIKSTEKKCWQNNQQNSQYDNQQDELCNNQQNQEDIYQNNSQNKSFQKKHQSPKSVEKQNTPKIFKNSQQKEHTNQNDQLQNSEID</sequence>
<feature type="region of interest" description="Disordered" evidence="2">
    <location>
        <begin position="601"/>
        <end position="635"/>
    </location>
</feature>
<feature type="compositionally biased region" description="Basic and acidic residues" evidence="2">
    <location>
        <begin position="609"/>
        <end position="624"/>
    </location>
</feature>
<dbReference type="EMBL" id="GG662496">
    <property type="protein sequence ID" value="EAR83017.2"/>
    <property type="molecule type" value="Genomic_DNA"/>
</dbReference>
<feature type="compositionally biased region" description="Polar residues" evidence="2">
    <location>
        <begin position="693"/>
        <end position="714"/>
    </location>
</feature>
<accession>Q22CH5</accession>
<dbReference type="Proteomes" id="UP000009168">
    <property type="component" value="Unassembled WGS sequence"/>
</dbReference>
<protein>
    <submittedName>
        <fullName evidence="3">Uncharacterized protein</fullName>
    </submittedName>
</protein>
<keyword evidence="1" id="KW-0175">Coiled coil</keyword>
<dbReference type="InParanoid" id="Q22CH5"/>
<feature type="compositionally biased region" description="Polar residues" evidence="2">
    <location>
        <begin position="745"/>
        <end position="755"/>
    </location>
</feature>
<evidence type="ECO:0000313" key="4">
    <source>
        <dbReference type="Proteomes" id="UP000009168"/>
    </source>
</evidence>
<reference evidence="4" key="1">
    <citation type="journal article" date="2006" name="PLoS Biol.">
        <title>Macronuclear genome sequence of the ciliate Tetrahymena thermophila, a model eukaryote.</title>
        <authorList>
            <person name="Eisen J.A."/>
            <person name="Coyne R.S."/>
            <person name="Wu M."/>
            <person name="Wu D."/>
            <person name="Thiagarajan M."/>
            <person name="Wortman J.R."/>
            <person name="Badger J.H."/>
            <person name="Ren Q."/>
            <person name="Amedeo P."/>
            <person name="Jones K.M."/>
            <person name="Tallon L.J."/>
            <person name="Delcher A.L."/>
            <person name="Salzberg S.L."/>
            <person name="Silva J.C."/>
            <person name="Haas B.J."/>
            <person name="Majoros W.H."/>
            <person name="Farzad M."/>
            <person name="Carlton J.M."/>
            <person name="Smith R.K. Jr."/>
            <person name="Garg J."/>
            <person name="Pearlman R.E."/>
            <person name="Karrer K.M."/>
            <person name="Sun L."/>
            <person name="Manning G."/>
            <person name="Elde N.C."/>
            <person name="Turkewitz A.P."/>
            <person name="Asai D.J."/>
            <person name="Wilkes D.E."/>
            <person name="Wang Y."/>
            <person name="Cai H."/>
            <person name="Collins K."/>
            <person name="Stewart B.A."/>
            <person name="Lee S.R."/>
            <person name="Wilamowska K."/>
            <person name="Weinberg Z."/>
            <person name="Ruzzo W.L."/>
            <person name="Wloga D."/>
            <person name="Gaertig J."/>
            <person name="Frankel J."/>
            <person name="Tsao C.-C."/>
            <person name="Gorovsky M.A."/>
            <person name="Keeling P.J."/>
            <person name="Waller R.F."/>
            <person name="Patron N.J."/>
            <person name="Cherry J.M."/>
            <person name="Stover N.A."/>
            <person name="Krieger C.J."/>
            <person name="del Toro C."/>
            <person name="Ryder H.F."/>
            <person name="Williamson S.C."/>
            <person name="Barbeau R.A."/>
            <person name="Hamilton E.P."/>
            <person name="Orias E."/>
        </authorList>
    </citation>
    <scope>NUCLEOTIDE SEQUENCE [LARGE SCALE GENOMIC DNA]</scope>
    <source>
        <strain evidence="4">SB210</strain>
    </source>
</reference>
<proteinExistence type="predicted"/>
<evidence type="ECO:0000256" key="1">
    <source>
        <dbReference type="SAM" id="Coils"/>
    </source>
</evidence>
<feature type="region of interest" description="Disordered" evidence="2">
    <location>
        <begin position="84"/>
        <end position="126"/>
    </location>
</feature>
<feature type="compositionally biased region" description="Polar residues" evidence="2">
    <location>
        <begin position="100"/>
        <end position="118"/>
    </location>
</feature>
<dbReference type="GeneID" id="7844696"/>
<feature type="compositionally biased region" description="Polar residues" evidence="2">
    <location>
        <begin position="727"/>
        <end position="737"/>
    </location>
</feature>
<feature type="compositionally biased region" description="Polar residues" evidence="2">
    <location>
        <begin position="625"/>
        <end position="635"/>
    </location>
</feature>
<feature type="coiled-coil region" evidence="1">
    <location>
        <begin position="451"/>
        <end position="506"/>
    </location>
</feature>
<feature type="region of interest" description="Disordered" evidence="2">
    <location>
        <begin position="690"/>
        <end position="755"/>
    </location>
</feature>
<dbReference type="RefSeq" id="XP_001030680.2">
    <property type="nucleotide sequence ID" value="XM_001030680.2"/>
</dbReference>
<evidence type="ECO:0000256" key="2">
    <source>
        <dbReference type="SAM" id="MobiDB-lite"/>
    </source>
</evidence>
<organism evidence="3 4">
    <name type="scientific">Tetrahymena thermophila (strain SB210)</name>
    <dbReference type="NCBI Taxonomy" id="312017"/>
    <lineage>
        <taxon>Eukaryota</taxon>
        <taxon>Sar</taxon>
        <taxon>Alveolata</taxon>
        <taxon>Ciliophora</taxon>
        <taxon>Intramacronucleata</taxon>
        <taxon>Oligohymenophorea</taxon>
        <taxon>Hymenostomatida</taxon>
        <taxon>Tetrahymenina</taxon>
        <taxon>Tetrahymenidae</taxon>
        <taxon>Tetrahymena</taxon>
    </lineage>
</organism>
<evidence type="ECO:0000313" key="3">
    <source>
        <dbReference type="EMBL" id="EAR83017.2"/>
    </source>
</evidence>
<dbReference type="AlphaFoldDB" id="Q22CH5"/>
<gene>
    <name evidence="3" type="ORF">TTHERM_01043340</name>
</gene>
<dbReference type="HOGENOM" id="CLU_378809_0_0_1"/>
<name>Q22CH5_TETTS</name>
<keyword evidence="4" id="KW-1185">Reference proteome</keyword>
<dbReference type="KEGG" id="tet:TTHERM_01043340"/>
<feature type="compositionally biased region" description="Basic and acidic residues" evidence="2">
    <location>
        <begin position="86"/>
        <end position="99"/>
    </location>
</feature>